<evidence type="ECO:0000256" key="4">
    <source>
        <dbReference type="SAM" id="MobiDB-lite"/>
    </source>
</evidence>
<dbReference type="RefSeq" id="XP_006823649.1">
    <property type="nucleotide sequence ID" value="XM_006823586.1"/>
</dbReference>
<dbReference type="Proteomes" id="UP000694865">
    <property type="component" value="Unplaced"/>
</dbReference>
<gene>
    <name evidence="6" type="primary">LOC100370923</name>
</gene>
<dbReference type="PANTHER" id="PTHR22761:SF10">
    <property type="entry name" value="GH13992P"/>
    <property type="match status" value="1"/>
</dbReference>
<protein>
    <submittedName>
        <fullName evidence="6">Charged multivesicular body protein 4b-like</fullName>
    </submittedName>
</protein>
<accession>A0ABM0MUF8</accession>
<dbReference type="Gene3D" id="6.10.250.1710">
    <property type="match status" value="1"/>
</dbReference>
<evidence type="ECO:0000256" key="1">
    <source>
        <dbReference type="ARBA" id="ARBA00004177"/>
    </source>
</evidence>
<dbReference type="PANTHER" id="PTHR22761">
    <property type="entry name" value="CHARGED MULTIVESICULAR BODY PROTEIN"/>
    <property type="match status" value="1"/>
</dbReference>
<dbReference type="Pfam" id="PF03357">
    <property type="entry name" value="Snf7"/>
    <property type="match status" value="1"/>
</dbReference>
<feature type="region of interest" description="Disordered" evidence="4">
    <location>
        <begin position="49"/>
        <end position="90"/>
    </location>
</feature>
<organism evidence="5 6">
    <name type="scientific">Saccoglossus kowalevskii</name>
    <name type="common">Acorn worm</name>
    <dbReference type="NCBI Taxonomy" id="10224"/>
    <lineage>
        <taxon>Eukaryota</taxon>
        <taxon>Metazoa</taxon>
        <taxon>Hemichordata</taxon>
        <taxon>Enteropneusta</taxon>
        <taxon>Harrimaniidae</taxon>
        <taxon>Saccoglossus</taxon>
    </lineage>
</organism>
<evidence type="ECO:0000313" key="6">
    <source>
        <dbReference type="RefSeq" id="XP_006823649.1"/>
    </source>
</evidence>
<dbReference type="GeneID" id="100370923"/>
<sequence>MDDIQEQQELADEISTAISQPTGFGQDIDDDDLLAELEELEQEELDEKLLDVGPSPVDNLPSVPSEALPKAKVKPVEEDEDMKELAAWAN</sequence>
<evidence type="ECO:0000256" key="2">
    <source>
        <dbReference type="ARBA" id="ARBA00006190"/>
    </source>
</evidence>
<comment type="similarity">
    <text evidence="2">Belongs to the SNF7 family.</text>
</comment>
<reference evidence="6" key="1">
    <citation type="submission" date="2025-08" db="UniProtKB">
        <authorList>
            <consortium name="RefSeq"/>
        </authorList>
    </citation>
    <scope>IDENTIFICATION</scope>
    <source>
        <tissue evidence="6">Testes</tissue>
    </source>
</reference>
<evidence type="ECO:0000256" key="3">
    <source>
        <dbReference type="ARBA" id="ARBA00022753"/>
    </source>
</evidence>
<evidence type="ECO:0000313" key="5">
    <source>
        <dbReference type="Proteomes" id="UP000694865"/>
    </source>
</evidence>
<proteinExistence type="inferred from homology"/>
<dbReference type="InterPro" id="IPR005024">
    <property type="entry name" value="Snf7_fam"/>
</dbReference>
<name>A0ABM0MUF8_SACKO</name>
<comment type="subcellular location">
    <subcellularLocation>
        <location evidence="1">Endosome</location>
    </subcellularLocation>
</comment>
<keyword evidence="5" id="KW-1185">Reference proteome</keyword>
<keyword evidence="3" id="KW-0967">Endosome</keyword>